<feature type="signal peptide" evidence="10">
    <location>
        <begin position="1"/>
        <end position="28"/>
    </location>
</feature>
<keyword evidence="2 9" id="KW-0812">Transmembrane</keyword>
<keyword evidence="10" id="KW-0732">Signal</keyword>
<reference evidence="12" key="1">
    <citation type="submission" date="2021-01" db="UniProtKB">
        <authorList>
            <consortium name="EnsemblMetazoa"/>
        </authorList>
    </citation>
    <scope>IDENTIFICATION</scope>
</reference>
<dbReference type="PROSITE" id="PS50835">
    <property type="entry name" value="IG_LIKE"/>
    <property type="match status" value="7"/>
</dbReference>
<dbReference type="Pfam" id="PF13927">
    <property type="entry name" value="Ig_3"/>
    <property type="match status" value="2"/>
</dbReference>
<feature type="compositionally biased region" description="Low complexity" evidence="8">
    <location>
        <begin position="1112"/>
        <end position="1121"/>
    </location>
</feature>
<evidence type="ECO:0000256" key="10">
    <source>
        <dbReference type="SAM" id="SignalP"/>
    </source>
</evidence>
<feature type="transmembrane region" description="Helical" evidence="9">
    <location>
        <begin position="890"/>
        <end position="914"/>
    </location>
</feature>
<dbReference type="SMART" id="SM00408">
    <property type="entry name" value="IGc2"/>
    <property type="match status" value="7"/>
</dbReference>
<dbReference type="InterPro" id="IPR013106">
    <property type="entry name" value="Ig_V-set"/>
</dbReference>
<organism evidence="12 13">
    <name type="scientific">Varroa destructor</name>
    <name type="common">Honeybee mite</name>
    <dbReference type="NCBI Taxonomy" id="109461"/>
    <lineage>
        <taxon>Eukaryota</taxon>
        <taxon>Metazoa</taxon>
        <taxon>Ecdysozoa</taxon>
        <taxon>Arthropoda</taxon>
        <taxon>Chelicerata</taxon>
        <taxon>Arachnida</taxon>
        <taxon>Acari</taxon>
        <taxon>Parasitiformes</taxon>
        <taxon>Mesostigmata</taxon>
        <taxon>Gamasina</taxon>
        <taxon>Dermanyssoidea</taxon>
        <taxon>Varroidae</taxon>
        <taxon>Varroa</taxon>
    </lineage>
</organism>
<feature type="domain" description="Ig-like" evidence="11">
    <location>
        <begin position="172"/>
        <end position="261"/>
    </location>
</feature>
<feature type="compositionally biased region" description="Low complexity" evidence="8">
    <location>
        <begin position="1133"/>
        <end position="1152"/>
    </location>
</feature>
<evidence type="ECO:0000256" key="5">
    <source>
        <dbReference type="ARBA" id="ARBA00023157"/>
    </source>
</evidence>
<dbReference type="GO" id="GO:0005911">
    <property type="term" value="C:cell-cell junction"/>
    <property type="evidence" value="ECO:0007669"/>
    <property type="project" value="TreeGrafter"/>
</dbReference>
<dbReference type="SUPFAM" id="SSF48726">
    <property type="entry name" value="Immunoglobulin"/>
    <property type="match status" value="7"/>
</dbReference>
<keyword evidence="6" id="KW-0325">Glycoprotein</keyword>
<name>A0A7M7KLM1_VARDE</name>
<dbReference type="InterPro" id="IPR013098">
    <property type="entry name" value="Ig_I-set"/>
</dbReference>
<dbReference type="Gene3D" id="2.60.40.10">
    <property type="entry name" value="Immunoglobulins"/>
    <property type="match status" value="8"/>
</dbReference>
<dbReference type="Proteomes" id="UP000594260">
    <property type="component" value="Unplaced"/>
</dbReference>
<feature type="domain" description="Ig-like" evidence="11">
    <location>
        <begin position="790"/>
        <end position="859"/>
    </location>
</feature>
<evidence type="ECO:0000259" key="11">
    <source>
        <dbReference type="PROSITE" id="PS50835"/>
    </source>
</evidence>
<evidence type="ECO:0000313" key="12">
    <source>
        <dbReference type="EnsemblMetazoa" id="XP_022667621"/>
    </source>
</evidence>
<feature type="chain" id="PRO_5029713023" description="Ig-like domain-containing protein" evidence="10">
    <location>
        <begin position="29"/>
        <end position="1207"/>
    </location>
</feature>
<evidence type="ECO:0000256" key="8">
    <source>
        <dbReference type="SAM" id="MobiDB-lite"/>
    </source>
</evidence>
<dbReference type="GO" id="GO:0050839">
    <property type="term" value="F:cell adhesion molecule binding"/>
    <property type="evidence" value="ECO:0007669"/>
    <property type="project" value="TreeGrafter"/>
</dbReference>
<dbReference type="InterPro" id="IPR007110">
    <property type="entry name" value="Ig-like_dom"/>
</dbReference>
<comment type="subcellular location">
    <subcellularLocation>
        <location evidence="1">Membrane</location>
        <topology evidence="1">Single-pass type I membrane protein</topology>
    </subcellularLocation>
</comment>
<dbReference type="EnsemblMetazoa" id="XM_022811886">
    <property type="protein sequence ID" value="XP_022667621"/>
    <property type="gene ID" value="LOC111253045"/>
</dbReference>
<evidence type="ECO:0000256" key="4">
    <source>
        <dbReference type="ARBA" id="ARBA00023136"/>
    </source>
</evidence>
<feature type="domain" description="Ig-like" evidence="11">
    <location>
        <begin position="374"/>
        <end position="467"/>
    </location>
</feature>
<keyword evidence="3 9" id="KW-1133">Transmembrane helix</keyword>
<dbReference type="Pfam" id="PF07686">
    <property type="entry name" value="V-set"/>
    <property type="match status" value="1"/>
</dbReference>
<dbReference type="PANTHER" id="PTHR11640:SF31">
    <property type="entry name" value="IRREGULAR CHIASM C-ROUGHEST PROTEIN-RELATED"/>
    <property type="match status" value="1"/>
</dbReference>
<dbReference type="InterPro" id="IPR036179">
    <property type="entry name" value="Ig-like_dom_sf"/>
</dbReference>
<dbReference type="InterPro" id="IPR003598">
    <property type="entry name" value="Ig_sub2"/>
</dbReference>
<dbReference type="AlphaFoldDB" id="A0A7M7KLM1"/>
<evidence type="ECO:0000256" key="6">
    <source>
        <dbReference type="ARBA" id="ARBA00023180"/>
    </source>
</evidence>
<accession>A0A7M7KLM1</accession>
<sequence length="1207" mass="130404">MCSFNSFFLRCCLVLMVALAICTRSATSHEAELATLENGVADRQHNASGFVGSAATLPCEIDEAHCGRVYLVTWTKLSSTHGHWERVYLFSSSSTVNRVLGPLAHPDRAAFHAGNGTAHLRIQPLHVTDDGTYKCDVTYVQGECPSLSFTHLQTLVEPQEPVMRLDGRSLEPGALLGPFIEGQTVVLECASTQGRPASLVSWRNGSSPLPVKTSRQTHPNGLSDVVAIARFVVSRWDLGARLQCVVESRAAPGRLSGNALTLDVHVRPVSLNLRGPSHPVVAGEMVSLTCVVDGAKPAANITWYNRSELVSPQPVSTEEPLEDGTFRTTSTIVFIATQFDHQSEYFCKGMNQVLKNRTEAPLLQAVRLEVLYPPAVIMRPLEGVNVSEGQAANVSCQYNANPPNISEVTWYKDGHVLAVDRRRHDRPLLRHQVALFRIHNVSRDDQGAYSCHVRNAFGTGNSSNAIQLDVFYRPSVSAWLSPSVISIDEGPLTLRCDVISGHPPQLIRVRWLKDGTPFFETAASVLELSPVNKSLSGAYQCLALNAAGWSELSEDARPLTVMFPPAFIKPLAQSGGARVMNHSVVYLECVVECVPQCHIWWKRNNRSIHVDYGHHLPRHWEKEHRNHTDRLLDQLFKVRATTLPASVRQGHFAAVKSVLYWNLTELAETGIEIDGNTFTCESSGNEVGQGISSSIRFKLEYGPESVSLSSDEVELLEGHSLTPDSIICSATGNPAPSIVWTLRGRIVSTGPRLTLPSPLSRHASGNYTCTASNKYGERSASASINVLHRPECVILKEEDSTGDIILTCEVTAAPPVLGFSWHHNNRSLSEENLIAGDTRSVLVLQQPDSFGQYSCVAANQIGPSEPCLIRLTRLPTPAGWVNLFLKEENVLVLTLALAAIVIVAVMVFVALAFIRKKSEAKPRIHRENARLVLMDETLPHMRAEGNIKSQLLLPDGTPLIFTPQGRATTLPPAEPLLLENPYQNISEYRTLATGGLASPYERIGITGQTGSGGELAIPHGAKLATLATLRHSSGHPGLQVATDENNYALPGEASTIQLAGIPARLALSKPASADTKPSLTINRLHAVNKADFARVPLEERGGGLAAGGGIVGSSSATGTQQRRQRTLQHPVRTTGGNLTSIGTTTTTTQAGTLGKGHTGPGSITGSPYYATGDIAGESVAAHTLQSQGTRQIRRQVGGSGRVSPGNI</sequence>
<keyword evidence="13" id="KW-1185">Reference proteome</keyword>
<evidence type="ECO:0000256" key="2">
    <source>
        <dbReference type="ARBA" id="ARBA00022692"/>
    </source>
</evidence>
<dbReference type="PANTHER" id="PTHR11640">
    <property type="entry name" value="NEPHRIN"/>
    <property type="match status" value="1"/>
</dbReference>
<dbReference type="GO" id="GO:0098609">
    <property type="term" value="P:cell-cell adhesion"/>
    <property type="evidence" value="ECO:0007669"/>
    <property type="project" value="TreeGrafter"/>
</dbReference>
<feature type="domain" description="Ig-like" evidence="11">
    <location>
        <begin position="52"/>
        <end position="148"/>
    </location>
</feature>
<dbReference type="Pfam" id="PF07679">
    <property type="entry name" value="I-set"/>
    <property type="match status" value="1"/>
</dbReference>
<feature type="domain" description="Ig-like" evidence="11">
    <location>
        <begin position="474"/>
        <end position="560"/>
    </location>
</feature>
<evidence type="ECO:0000313" key="13">
    <source>
        <dbReference type="Proteomes" id="UP000594260"/>
    </source>
</evidence>
<dbReference type="Pfam" id="PF08205">
    <property type="entry name" value="C2-set_2"/>
    <property type="match status" value="2"/>
</dbReference>
<proteinExistence type="predicted"/>
<dbReference type="InterPro" id="IPR003599">
    <property type="entry name" value="Ig_sub"/>
</dbReference>
<dbReference type="CDD" id="cd00096">
    <property type="entry name" value="Ig"/>
    <property type="match status" value="1"/>
</dbReference>
<dbReference type="GeneID" id="111253045"/>
<feature type="domain" description="Ig-like" evidence="11">
    <location>
        <begin position="268"/>
        <end position="347"/>
    </location>
</feature>
<evidence type="ECO:0000256" key="1">
    <source>
        <dbReference type="ARBA" id="ARBA00004479"/>
    </source>
</evidence>
<evidence type="ECO:0000256" key="7">
    <source>
        <dbReference type="ARBA" id="ARBA00023319"/>
    </source>
</evidence>
<protein>
    <recommendedName>
        <fullName evidence="11">Ig-like domain-containing protein</fullName>
    </recommendedName>
</protein>
<feature type="region of interest" description="Disordered" evidence="8">
    <location>
        <begin position="1106"/>
        <end position="1159"/>
    </location>
</feature>
<dbReference type="InterPro" id="IPR013783">
    <property type="entry name" value="Ig-like_fold"/>
</dbReference>
<dbReference type="Pfam" id="PF13895">
    <property type="entry name" value="Ig_2"/>
    <property type="match status" value="1"/>
</dbReference>
<keyword evidence="7" id="KW-0393">Immunoglobulin domain</keyword>
<keyword evidence="5" id="KW-1015">Disulfide bond</keyword>
<keyword evidence="4 9" id="KW-0472">Membrane</keyword>
<evidence type="ECO:0000256" key="3">
    <source>
        <dbReference type="ARBA" id="ARBA00022989"/>
    </source>
</evidence>
<dbReference type="InterPro" id="IPR051275">
    <property type="entry name" value="Cell_adhesion_signaling"/>
</dbReference>
<dbReference type="RefSeq" id="XP_022667621.1">
    <property type="nucleotide sequence ID" value="XM_022811886.1"/>
</dbReference>
<evidence type="ECO:0000256" key="9">
    <source>
        <dbReference type="SAM" id="Phobius"/>
    </source>
</evidence>
<dbReference type="SMART" id="SM00409">
    <property type="entry name" value="IG"/>
    <property type="match status" value="7"/>
</dbReference>
<feature type="domain" description="Ig-like" evidence="11">
    <location>
        <begin position="703"/>
        <end position="785"/>
    </location>
</feature>
<dbReference type="GO" id="GO:0005886">
    <property type="term" value="C:plasma membrane"/>
    <property type="evidence" value="ECO:0007669"/>
    <property type="project" value="TreeGrafter"/>
</dbReference>
<dbReference type="InterPro" id="IPR013162">
    <property type="entry name" value="CD80_C2-set"/>
</dbReference>